<dbReference type="AlphaFoldDB" id="A0A444WG24"/>
<feature type="transmembrane region" description="Helical" evidence="1">
    <location>
        <begin position="38"/>
        <end position="57"/>
    </location>
</feature>
<keyword evidence="1" id="KW-0472">Membrane</keyword>
<keyword evidence="1" id="KW-1133">Transmembrane helix</keyword>
<proteinExistence type="predicted"/>
<evidence type="ECO:0000313" key="2">
    <source>
        <dbReference type="EMBL" id="RYJ44803.1"/>
    </source>
</evidence>
<sequence>MTIAEFLKHMTFISPVLLITGVGIGLYYYKNLKKEYKYIFFYLVICLLTDATTRIVGEITKNNLILIVFFSFFELFFFTVFYQICFFKRKVWPVIIGSIIFGIYIIWEIFSLWNIPPAEFQTYSKTLSSFLIIFMAINYLLEKIEHKEKNNRVIMLNSAIIIFYSLHLIFFLPINFLINVPSVIKFYFWTANLLLTFIFYAFLIKEIWKNGSTQKQLRSGL</sequence>
<reference evidence="2 3" key="1">
    <citation type="submission" date="2014-12" db="EMBL/GenBank/DDBJ databases">
        <title>Genome sequence of Flavobacterium beibuense RSKm HC5.</title>
        <authorList>
            <person name="Kim J.F."/>
            <person name="Song J.Y."/>
            <person name="Kwak M.-J."/>
            <person name="Lee S.-W."/>
        </authorList>
    </citation>
    <scope>NUCLEOTIDE SEQUENCE [LARGE SCALE GENOMIC DNA]</scope>
    <source>
        <strain evidence="2 3">RSKm HC5</strain>
    </source>
</reference>
<gene>
    <name evidence="2" type="ORF">NU09_0437</name>
</gene>
<evidence type="ECO:0000256" key="1">
    <source>
        <dbReference type="SAM" id="Phobius"/>
    </source>
</evidence>
<organism evidence="2 3">
    <name type="scientific">Flavobacterium beibuense</name>
    <dbReference type="NCBI Taxonomy" id="657326"/>
    <lineage>
        <taxon>Bacteria</taxon>
        <taxon>Pseudomonadati</taxon>
        <taxon>Bacteroidota</taxon>
        <taxon>Flavobacteriia</taxon>
        <taxon>Flavobacteriales</taxon>
        <taxon>Flavobacteriaceae</taxon>
        <taxon>Flavobacterium</taxon>
    </lineage>
</organism>
<feature type="transmembrane region" description="Helical" evidence="1">
    <location>
        <begin position="12"/>
        <end position="29"/>
    </location>
</feature>
<feature type="transmembrane region" description="Helical" evidence="1">
    <location>
        <begin position="122"/>
        <end position="141"/>
    </location>
</feature>
<evidence type="ECO:0000313" key="3">
    <source>
        <dbReference type="Proteomes" id="UP000289775"/>
    </source>
</evidence>
<name>A0A444WG24_9FLAO</name>
<accession>A0A444WG24</accession>
<feature type="transmembrane region" description="Helical" evidence="1">
    <location>
        <begin position="153"/>
        <end position="174"/>
    </location>
</feature>
<keyword evidence="1" id="KW-0812">Transmembrane</keyword>
<feature type="transmembrane region" description="Helical" evidence="1">
    <location>
        <begin position="186"/>
        <end position="208"/>
    </location>
</feature>
<dbReference type="EMBL" id="JUIW01000002">
    <property type="protein sequence ID" value="RYJ44803.1"/>
    <property type="molecule type" value="Genomic_DNA"/>
</dbReference>
<comment type="caution">
    <text evidence="2">The sequence shown here is derived from an EMBL/GenBank/DDBJ whole genome shotgun (WGS) entry which is preliminary data.</text>
</comment>
<dbReference type="Proteomes" id="UP000289775">
    <property type="component" value="Unassembled WGS sequence"/>
</dbReference>
<feature type="transmembrane region" description="Helical" evidence="1">
    <location>
        <begin position="63"/>
        <end position="84"/>
    </location>
</feature>
<feature type="transmembrane region" description="Helical" evidence="1">
    <location>
        <begin position="91"/>
        <end position="110"/>
    </location>
</feature>
<keyword evidence="3" id="KW-1185">Reference proteome</keyword>
<protein>
    <submittedName>
        <fullName evidence="2">Uncharacterized protein</fullName>
    </submittedName>
</protein>